<dbReference type="PROSITE" id="PS51450">
    <property type="entry name" value="LRR"/>
    <property type="match status" value="1"/>
</dbReference>
<gene>
    <name evidence="2" type="ORF">FEM48_Zijuj05G0176900</name>
</gene>
<dbReference type="InterPro" id="IPR044974">
    <property type="entry name" value="Disease_R_plants"/>
</dbReference>
<dbReference type="PANTHER" id="PTHR11017">
    <property type="entry name" value="LEUCINE-RICH REPEAT-CONTAINING PROTEIN"/>
    <property type="match status" value="1"/>
</dbReference>
<proteinExistence type="predicted"/>
<evidence type="ECO:0000313" key="3">
    <source>
        <dbReference type="Proteomes" id="UP000813462"/>
    </source>
</evidence>
<dbReference type="Gene3D" id="3.80.10.10">
    <property type="entry name" value="Ribonuclease Inhibitor"/>
    <property type="match status" value="2"/>
</dbReference>
<sequence>MTPYGFPWLKRLNLSENKFVSLPSFSDLSNLSNLNLSCCELLQKIPELPESLKKLNASDCKSLVQKHGNIIAKIISDNKAKVISSNLRFLKDYEFEVTLPGDDSPDWFSHKSLRDFISFFVPSNFLNNIKAVIVCLKSRELPRGVGYIYYGIKDEFMIDQTLIRVSHTSQKLDRFHGNFPLSKRKVAEHTHGESKSSYRKRHCQPPGDQNSRGGEYVAIIARNASSMVVRFWSQYLEVSFAEMAEVKAAIWALECARKERWMNTVYEGHVASVISSHKGDFSNSCWESDLLLDKAKYFNFWLFLLEPEKRTLYLNATSFNKMKRLWLLIFDNVVLSTAIGYLSNELRLIDLPGYQFPTLPFNSGRKQLVILNMPHNHIHQLDKEFKNFERMRVLNFSHSKFSSTIPDLSTAPNLESLHVDHCTSLVEIHESVGFLSKLVTLDAQHCSNLSTVPKLPSSIDLMVDLSEIHLAGCKELVHIPNSIFNLVFLDVLDLNGCIYLSKLPNYDPEIHGNFELSSLCLKNCNISNEHFLVSPFSFPLLECLDLSGIPDLPERQINVQASHCISLVDTPWKIMANIISNGTVSWFSHMSVTESVTFSVPSNRSKKMAAVIICAVTTSNEIMIERKRIKVSDSISRIIDRTFDDFANGGTQFSWSSRQKRARKYARTNIFGAEDLDEEEEAANISETYRT</sequence>
<dbReference type="EMBL" id="JAEACU010000005">
    <property type="protein sequence ID" value="KAH7529369.1"/>
    <property type="molecule type" value="Genomic_DNA"/>
</dbReference>
<protein>
    <submittedName>
        <fullName evidence="2">Uncharacterized protein</fullName>
    </submittedName>
</protein>
<dbReference type="SUPFAM" id="SSF52058">
    <property type="entry name" value="L domain-like"/>
    <property type="match status" value="2"/>
</dbReference>
<accession>A0A978VG80</accession>
<dbReference type="InterPro" id="IPR001611">
    <property type="entry name" value="Leu-rich_rpt"/>
</dbReference>
<dbReference type="Proteomes" id="UP000813462">
    <property type="component" value="Unassembled WGS sequence"/>
</dbReference>
<dbReference type="GO" id="GO:0006952">
    <property type="term" value="P:defense response"/>
    <property type="evidence" value="ECO:0007669"/>
    <property type="project" value="InterPro"/>
</dbReference>
<evidence type="ECO:0000256" key="1">
    <source>
        <dbReference type="SAM" id="MobiDB-lite"/>
    </source>
</evidence>
<comment type="caution">
    <text evidence="2">The sequence shown here is derived from an EMBL/GenBank/DDBJ whole genome shotgun (WGS) entry which is preliminary data.</text>
</comment>
<dbReference type="PANTHER" id="PTHR11017:SF573">
    <property type="entry name" value="ADP-RIBOSYL CYCLASE_CYCLIC ADP-RIBOSE HYDROLASE"/>
    <property type="match status" value="1"/>
</dbReference>
<dbReference type="AlphaFoldDB" id="A0A978VG80"/>
<dbReference type="InterPro" id="IPR032675">
    <property type="entry name" value="LRR_dom_sf"/>
</dbReference>
<organism evidence="2 3">
    <name type="scientific">Ziziphus jujuba var. spinosa</name>
    <dbReference type="NCBI Taxonomy" id="714518"/>
    <lineage>
        <taxon>Eukaryota</taxon>
        <taxon>Viridiplantae</taxon>
        <taxon>Streptophyta</taxon>
        <taxon>Embryophyta</taxon>
        <taxon>Tracheophyta</taxon>
        <taxon>Spermatophyta</taxon>
        <taxon>Magnoliopsida</taxon>
        <taxon>eudicotyledons</taxon>
        <taxon>Gunneridae</taxon>
        <taxon>Pentapetalae</taxon>
        <taxon>rosids</taxon>
        <taxon>fabids</taxon>
        <taxon>Rosales</taxon>
        <taxon>Rhamnaceae</taxon>
        <taxon>Paliureae</taxon>
        <taxon>Ziziphus</taxon>
    </lineage>
</organism>
<reference evidence="2" key="1">
    <citation type="journal article" date="2021" name="Front. Plant Sci.">
        <title>Chromosome-Scale Genome Assembly for Chinese Sour Jujube and Insights Into Its Genome Evolution and Domestication Signature.</title>
        <authorList>
            <person name="Shen L.-Y."/>
            <person name="Luo H."/>
            <person name="Wang X.-L."/>
            <person name="Wang X.-M."/>
            <person name="Qiu X.-J."/>
            <person name="Liu H."/>
            <person name="Zhou S.-S."/>
            <person name="Jia K.-H."/>
            <person name="Nie S."/>
            <person name="Bao Y.-T."/>
            <person name="Zhang R.-G."/>
            <person name="Yun Q.-Z."/>
            <person name="Chai Y.-H."/>
            <person name="Lu J.-Y."/>
            <person name="Li Y."/>
            <person name="Zhao S.-W."/>
            <person name="Mao J.-F."/>
            <person name="Jia S.-G."/>
            <person name="Mao Y.-M."/>
        </authorList>
    </citation>
    <scope>NUCLEOTIDE SEQUENCE</scope>
    <source>
        <strain evidence="2">AT0</strain>
        <tissue evidence="2">Leaf</tissue>
    </source>
</reference>
<evidence type="ECO:0000313" key="2">
    <source>
        <dbReference type="EMBL" id="KAH7529369.1"/>
    </source>
</evidence>
<feature type="region of interest" description="Disordered" evidence="1">
    <location>
        <begin position="189"/>
        <end position="211"/>
    </location>
</feature>
<name>A0A978VG80_ZIZJJ</name>